<evidence type="ECO:0000313" key="2">
    <source>
        <dbReference type="EMBL" id="RAR48533.1"/>
    </source>
</evidence>
<sequence>MKVYFLGTGTSQGIPVIGSHHSVCKSKDDRDKRLRVSVWIYDENHSFVIDCGPDFRQQMLTSGCTKLDAILFTHEHADHTAGLDDIRPFFFKQGDIPIYAHQRVIQNLKKRFDYIFEIENKYPGAPSVTVNEVIHNRSFSIGKKTIIPIQVMHGNLQVFGYRIDNFAYLTDVKTIPNSELEKLKNLDILVVNALREEPHSTHFNLEEALNFIALVNPKQSYLTHISHLLGFHEEVQQKLPKNVYLAYDNLEISI</sequence>
<dbReference type="PANTHER" id="PTHR42663:SF6">
    <property type="entry name" value="HYDROLASE C777.06C-RELATED"/>
    <property type="match status" value="1"/>
</dbReference>
<proteinExistence type="predicted"/>
<protein>
    <submittedName>
        <fullName evidence="2">Phosphoribosyl 1,2-cyclic phosphate phosphodiesterase</fullName>
    </submittedName>
</protein>
<dbReference type="InterPro" id="IPR001279">
    <property type="entry name" value="Metallo-B-lactamas"/>
</dbReference>
<accession>A0A328WQW5</accession>
<dbReference type="SMART" id="SM00849">
    <property type="entry name" value="Lactamase_B"/>
    <property type="match status" value="1"/>
</dbReference>
<feature type="domain" description="Metallo-beta-lactamase" evidence="1">
    <location>
        <begin position="34"/>
        <end position="224"/>
    </location>
</feature>
<evidence type="ECO:0000313" key="3">
    <source>
        <dbReference type="Proteomes" id="UP000249518"/>
    </source>
</evidence>
<dbReference type="PANTHER" id="PTHR42663">
    <property type="entry name" value="HYDROLASE C777.06C-RELATED-RELATED"/>
    <property type="match status" value="1"/>
</dbReference>
<dbReference type="Proteomes" id="UP000249518">
    <property type="component" value="Unassembled WGS sequence"/>
</dbReference>
<dbReference type="Pfam" id="PF12706">
    <property type="entry name" value="Lactamase_B_2"/>
    <property type="match status" value="1"/>
</dbReference>
<dbReference type="CDD" id="cd16279">
    <property type="entry name" value="metallo-hydrolase-like_MBL-fold"/>
    <property type="match status" value="1"/>
</dbReference>
<reference evidence="2 3" key="1">
    <citation type="submission" date="2018-06" db="EMBL/GenBank/DDBJ databases">
        <title>Genomic Encyclopedia of Type Strains, Phase III (KMG-III): the genomes of soil and plant-associated and newly described type strains.</title>
        <authorList>
            <person name="Whitman W."/>
        </authorList>
    </citation>
    <scope>NUCLEOTIDE SEQUENCE [LARGE SCALE GENOMIC DNA]</scope>
    <source>
        <strain evidence="2 3">CGMCC 1.12504</strain>
    </source>
</reference>
<comment type="caution">
    <text evidence="2">The sequence shown here is derived from an EMBL/GenBank/DDBJ whole genome shotgun (WGS) entry which is preliminary data.</text>
</comment>
<dbReference type="Gene3D" id="3.60.15.10">
    <property type="entry name" value="Ribonuclease Z/Hydroxyacylglutathione hydrolase-like"/>
    <property type="match status" value="1"/>
</dbReference>
<dbReference type="InterPro" id="IPR036866">
    <property type="entry name" value="RibonucZ/Hydroxyglut_hydro"/>
</dbReference>
<keyword evidence="3" id="KW-1185">Reference proteome</keyword>
<dbReference type="SUPFAM" id="SSF56281">
    <property type="entry name" value="Metallo-hydrolase/oxidoreductase"/>
    <property type="match status" value="1"/>
</dbReference>
<organism evidence="2 3">
    <name type="scientific">Flavobacterium lacus</name>
    <dbReference type="NCBI Taxonomy" id="1353778"/>
    <lineage>
        <taxon>Bacteria</taxon>
        <taxon>Pseudomonadati</taxon>
        <taxon>Bacteroidota</taxon>
        <taxon>Flavobacteriia</taxon>
        <taxon>Flavobacteriales</taxon>
        <taxon>Flavobacteriaceae</taxon>
        <taxon>Flavobacterium</taxon>
    </lineage>
</organism>
<dbReference type="OrthoDB" id="9781189at2"/>
<gene>
    <name evidence="2" type="ORF">B0I10_105141</name>
</gene>
<dbReference type="EMBL" id="QLSV01000005">
    <property type="protein sequence ID" value="RAR48533.1"/>
    <property type="molecule type" value="Genomic_DNA"/>
</dbReference>
<name>A0A328WQW5_9FLAO</name>
<dbReference type="RefSeq" id="WP_112085721.1">
    <property type="nucleotide sequence ID" value="NZ_QLSV01000005.1"/>
</dbReference>
<dbReference type="AlphaFoldDB" id="A0A328WQW5"/>
<evidence type="ECO:0000259" key="1">
    <source>
        <dbReference type="SMART" id="SM00849"/>
    </source>
</evidence>